<dbReference type="GO" id="GO:0003677">
    <property type="term" value="F:DNA binding"/>
    <property type="evidence" value="ECO:0007669"/>
    <property type="project" value="InterPro"/>
</dbReference>
<dbReference type="NCBIfam" id="TIGR01764">
    <property type="entry name" value="excise"/>
    <property type="match status" value="1"/>
</dbReference>
<keyword evidence="3" id="KW-1185">Reference proteome</keyword>
<dbReference type="InterPro" id="IPR009061">
    <property type="entry name" value="DNA-bd_dom_put_sf"/>
</dbReference>
<name>A0A5M3WIC7_9ACTN</name>
<dbReference type="Proteomes" id="UP000331127">
    <property type="component" value="Unassembled WGS sequence"/>
</dbReference>
<dbReference type="EMBL" id="BLAE01000008">
    <property type="protein sequence ID" value="GES07989.1"/>
    <property type="molecule type" value="Genomic_DNA"/>
</dbReference>
<gene>
    <name evidence="2" type="ORF">Amac_015840</name>
</gene>
<dbReference type="AlphaFoldDB" id="A0A5M3WIC7"/>
<dbReference type="Pfam" id="PF12728">
    <property type="entry name" value="HTH_17"/>
    <property type="match status" value="1"/>
</dbReference>
<dbReference type="Gene3D" id="1.10.10.10">
    <property type="entry name" value="Winged helix-like DNA-binding domain superfamily/Winged helix DNA-binding domain"/>
    <property type="match status" value="1"/>
</dbReference>
<dbReference type="InterPro" id="IPR041657">
    <property type="entry name" value="HTH_17"/>
</dbReference>
<reference evidence="2 3" key="1">
    <citation type="submission" date="2019-10" db="EMBL/GenBank/DDBJ databases">
        <title>Whole genome shotgun sequence of Acrocarpospora macrocephala NBRC 16266.</title>
        <authorList>
            <person name="Ichikawa N."/>
            <person name="Kimura A."/>
            <person name="Kitahashi Y."/>
            <person name="Komaki H."/>
            <person name="Oguchi A."/>
        </authorList>
    </citation>
    <scope>NUCLEOTIDE SEQUENCE [LARGE SCALE GENOMIC DNA]</scope>
    <source>
        <strain evidence="2 3">NBRC 16266</strain>
    </source>
</reference>
<evidence type="ECO:0000313" key="2">
    <source>
        <dbReference type="EMBL" id="GES07989.1"/>
    </source>
</evidence>
<feature type="domain" description="Helix-turn-helix" evidence="1">
    <location>
        <begin position="88"/>
        <end position="141"/>
    </location>
</feature>
<accession>A0A5M3WIC7</accession>
<evidence type="ECO:0000259" key="1">
    <source>
        <dbReference type="Pfam" id="PF12728"/>
    </source>
</evidence>
<protein>
    <recommendedName>
        <fullName evidence="1">Helix-turn-helix domain-containing protein</fullName>
    </recommendedName>
</protein>
<dbReference type="InterPro" id="IPR036388">
    <property type="entry name" value="WH-like_DNA-bd_sf"/>
</dbReference>
<dbReference type="InterPro" id="IPR010093">
    <property type="entry name" value="SinI_DNA-bd"/>
</dbReference>
<dbReference type="SUPFAM" id="SSF46955">
    <property type="entry name" value="Putative DNA-binding domain"/>
    <property type="match status" value="1"/>
</dbReference>
<dbReference type="RefSeq" id="WP_155353640.1">
    <property type="nucleotide sequence ID" value="NZ_BLAE01000008.1"/>
</dbReference>
<dbReference type="OrthoDB" id="26212at2"/>
<proteinExistence type="predicted"/>
<sequence>MGNTSLAAADARTFLPEEDPQTQAAIVDLVTELRKRGRAVADCPALLTGPDGSPRLPLPLPVYEALLQVAEALSQGLAVTVAPQHMTMSTYEAAELLGVSRPTLVKLLESNEIPYQRATDRPGAHRRVKLQDVMAYREKRRLERRRLLDELTAESVGTGMYDKPANEF</sequence>
<comment type="caution">
    <text evidence="2">The sequence shown here is derived from an EMBL/GenBank/DDBJ whole genome shotgun (WGS) entry which is preliminary data.</text>
</comment>
<evidence type="ECO:0000313" key="3">
    <source>
        <dbReference type="Proteomes" id="UP000331127"/>
    </source>
</evidence>
<organism evidence="2 3">
    <name type="scientific">Acrocarpospora macrocephala</name>
    <dbReference type="NCBI Taxonomy" id="150177"/>
    <lineage>
        <taxon>Bacteria</taxon>
        <taxon>Bacillati</taxon>
        <taxon>Actinomycetota</taxon>
        <taxon>Actinomycetes</taxon>
        <taxon>Streptosporangiales</taxon>
        <taxon>Streptosporangiaceae</taxon>
        <taxon>Acrocarpospora</taxon>
    </lineage>
</organism>